<feature type="region of interest" description="Disordered" evidence="1">
    <location>
        <begin position="104"/>
        <end position="129"/>
    </location>
</feature>
<proteinExistence type="predicted"/>
<evidence type="ECO:0000313" key="3">
    <source>
        <dbReference type="Proteomes" id="UP001595904"/>
    </source>
</evidence>
<comment type="caution">
    <text evidence="2">The sequence shown here is derived from an EMBL/GenBank/DDBJ whole genome shotgun (WGS) entry which is preliminary data.</text>
</comment>
<reference evidence="3" key="1">
    <citation type="journal article" date="2019" name="Int. J. Syst. Evol. Microbiol.">
        <title>The Global Catalogue of Microorganisms (GCM) 10K type strain sequencing project: providing services to taxonomists for standard genome sequencing and annotation.</title>
        <authorList>
            <consortium name="The Broad Institute Genomics Platform"/>
            <consortium name="The Broad Institute Genome Sequencing Center for Infectious Disease"/>
            <person name="Wu L."/>
            <person name="Ma J."/>
        </authorList>
    </citation>
    <scope>NUCLEOTIDE SEQUENCE [LARGE SCALE GENOMIC DNA]</scope>
    <source>
        <strain evidence="3">CGMCC 1.10759</strain>
    </source>
</reference>
<dbReference type="EMBL" id="JBHSDU010000003">
    <property type="protein sequence ID" value="MFC4309604.1"/>
    <property type="molecule type" value="Genomic_DNA"/>
</dbReference>
<sequence length="129" mass="13918">MAEERNQDPQMDAEGLYQEENFTDRRVGAIRRLSPVRADGSADPGRPVLYIGQAEIMTNMGPVPISFEIEGQTLADAVVGFAPAAQAAIERTVQQIQEMRRQQASQLVVPQGPMPGITGGRGGGKIQMP</sequence>
<evidence type="ECO:0000313" key="2">
    <source>
        <dbReference type="EMBL" id="MFC4309604.1"/>
    </source>
</evidence>
<feature type="compositionally biased region" description="Gly residues" evidence="1">
    <location>
        <begin position="117"/>
        <end position="129"/>
    </location>
</feature>
<keyword evidence="3" id="KW-1185">Reference proteome</keyword>
<organism evidence="2 3">
    <name type="scientific">Steroidobacter flavus</name>
    <dbReference type="NCBI Taxonomy" id="1842136"/>
    <lineage>
        <taxon>Bacteria</taxon>
        <taxon>Pseudomonadati</taxon>
        <taxon>Pseudomonadota</taxon>
        <taxon>Gammaproteobacteria</taxon>
        <taxon>Steroidobacterales</taxon>
        <taxon>Steroidobacteraceae</taxon>
        <taxon>Steroidobacter</taxon>
    </lineage>
</organism>
<protein>
    <recommendedName>
        <fullName evidence="4">Cytoplasmic protein</fullName>
    </recommendedName>
</protein>
<gene>
    <name evidence="2" type="ORF">ACFPN2_10985</name>
</gene>
<feature type="region of interest" description="Disordered" evidence="1">
    <location>
        <begin position="1"/>
        <end position="20"/>
    </location>
</feature>
<evidence type="ECO:0008006" key="4">
    <source>
        <dbReference type="Google" id="ProtNLM"/>
    </source>
</evidence>
<name>A0ABV8SPP1_9GAMM</name>
<dbReference type="Proteomes" id="UP001595904">
    <property type="component" value="Unassembled WGS sequence"/>
</dbReference>
<accession>A0ABV8SPP1</accession>
<dbReference type="RefSeq" id="WP_380596647.1">
    <property type="nucleotide sequence ID" value="NZ_JBHSDU010000003.1"/>
</dbReference>
<evidence type="ECO:0000256" key="1">
    <source>
        <dbReference type="SAM" id="MobiDB-lite"/>
    </source>
</evidence>